<sequence>MEEMKNKSLLRQIQTKLAYLKKYETESPSSFQEIIVSNGKSYVSHSRSKINDLKILTSPLKNNIISLKSCYQYAVNRLWNEYYKRNVDLNENQDSYRSLINENHILSLRELASFALADTINKHNNNEENNEENEKDPFQVIPSYIPSYLNNIIFFEYITNVCIEKININNILRSLIKICYKYHAYYQAYKLLKKHFILKPYKDLPTYEWAYSTATKIFKKQEFMEFIINNITIYHIYQPVFMSVINYFKNKNKIIGYKLVEKAIQIMITYLINYTNKDKSILSYIPINIKLNFDNSSKNLSSFLLCSSSFSMFHSSSFPIDLNSKKELNYYYSLSRYYTKLYIEMTSTEDYTIINTPLALFPLDINATLINNFKCIFSALAIRHLLNYDKKYYKLYYPELHHYQGSPTPLKDKYILKRDPDWKKCYQCCQNLDYEFLEEVFKFSRKLKKFQLLIEMMENLGLYEEAFGFINWIYDTLNNDSVLPFKEEGRYSRRKRKVINYNEYYSDEEEDNEEEDEESTQFTTPKLKAKIKSKPKPKPSPQITSPFTPNKLNQFLPSLYQKADHLANIINSYSSDTIWQYEASIESWMKKKKIKFSNSYTKEINNNKIRRLSLHKKISPFLHTTPTKGFNDIIIIDDDNDSINDTRKPYPSNKVSDHYDKINNDENSVNEAPKKKTKLIYYVQDDSSSILQVNDKITIHEPLPINDEIDDFLL</sequence>
<organism evidence="2 3">
    <name type="scientific">Neocallimastix californiae</name>
    <dbReference type="NCBI Taxonomy" id="1754190"/>
    <lineage>
        <taxon>Eukaryota</taxon>
        <taxon>Fungi</taxon>
        <taxon>Fungi incertae sedis</taxon>
        <taxon>Chytridiomycota</taxon>
        <taxon>Chytridiomycota incertae sedis</taxon>
        <taxon>Neocallimastigomycetes</taxon>
        <taxon>Neocallimastigales</taxon>
        <taxon>Neocallimastigaceae</taxon>
        <taxon>Neocallimastix</taxon>
    </lineage>
</organism>
<keyword evidence="3" id="KW-1185">Reference proteome</keyword>
<dbReference type="OrthoDB" id="2149700at2759"/>
<dbReference type="EMBL" id="MCOG01000218">
    <property type="protein sequence ID" value="ORY24832.1"/>
    <property type="molecule type" value="Genomic_DNA"/>
</dbReference>
<evidence type="ECO:0000313" key="3">
    <source>
        <dbReference type="Proteomes" id="UP000193920"/>
    </source>
</evidence>
<protein>
    <submittedName>
        <fullName evidence="2">Uncharacterized protein</fullName>
    </submittedName>
</protein>
<evidence type="ECO:0000313" key="2">
    <source>
        <dbReference type="EMBL" id="ORY24832.1"/>
    </source>
</evidence>
<evidence type="ECO:0000256" key="1">
    <source>
        <dbReference type="SAM" id="MobiDB-lite"/>
    </source>
</evidence>
<dbReference type="Proteomes" id="UP000193920">
    <property type="component" value="Unassembled WGS sequence"/>
</dbReference>
<proteinExistence type="predicted"/>
<reference evidence="2 3" key="1">
    <citation type="submission" date="2016-08" db="EMBL/GenBank/DDBJ databases">
        <title>A Parts List for Fungal Cellulosomes Revealed by Comparative Genomics.</title>
        <authorList>
            <consortium name="DOE Joint Genome Institute"/>
            <person name="Haitjema C.H."/>
            <person name="Gilmore S.P."/>
            <person name="Henske J.K."/>
            <person name="Solomon K.V."/>
            <person name="De Groot R."/>
            <person name="Kuo A."/>
            <person name="Mondo S.J."/>
            <person name="Salamov A.A."/>
            <person name="Labutti K."/>
            <person name="Zhao Z."/>
            <person name="Chiniquy J."/>
            <person name="Barry K."/>
            <person name="Brewer H.M."/>
            <person name="Purvine S.O."/>
            <person name="Wright A.T."/>
            <person name="Boxma B."/>
            <person name="Van Alen T."/>
            <person name="Hackstein J.H."/>
            <person name="Baker S.E."/>
            <person name="Grigoriev I.V."/>
            <person name="O'Malley M.A."/>
        </authorList>
    </citation>
    <scope>NUCLEOTIDE SEQUENCE [LARGE SCALE GENOMIC DNA]</scope>
    <source>
        <strain evidence="2 3">G1</strain>
    </source>
</reference>
<feature type="compositionally biased region" description="Acidic residues" evidence="1">
    <location>
        <begin position="506"/>
        <end position="519"/>
    </location>
</feature>
<dbReference type="AlphaFoldDB" id="A0A1Y2AQM7"/>
<feature type="region of interest" description="Disordered" evidence="1">
    <location>
        <begin position="506"/>
        <end position="549"/>
    </location>
</feature>
<name>A0A1Y2AQM7_9FUNG</name>
<accession>A0A1Y2AQM7</accession>
<feature type="compositionally biased region" description="Basic residues" evidence="1">
    <location>
        <begin position="527"/>
        <end position="537"/>
    </location>
</feature>
<comment type="caution">
    <text evidence="2">The sequence shown here is derived from an EMBL/GenBank/DDBJ whole genome shotgun (WGS) entry which is preliminary data.</text>
</comment>
<gene>
    <name evidence="2" type="ORF">LY90DRAFT_675068</name>
</gene>